<proteinExistence type="predicted"/>
<gene>
    <name evidence="1" type="ORF">MNBD_BACTEROID06-1346</name>
</gene>
<dbReference type="EMBL" id="UOES01000450">
    <property type="protein sequence ID" value="VAW28749.1"/>
    <property type="molecule type" value="Genomic_DNA"/>
</dbReference>
<name>A0A3B0UVX4_9ZZZZ</name>
<organism evidence="1">
    <name type="scientific">hydrothermal vent metagenome</name>
    <dbReference type="NCBI Taxonomy" id="652676"/>
    <lineage>
        <taxon>unclassified sequences</taxon>
        <taxon>metagenomes</taxon>
        <taxon>ecological metagenomes</taxon>
    </lineage>
</organism>
<protein>
    <submittedName>
        <fullName evidence="1">Uncharacterized protein</fullName>
    </submittedName>
</protein>
<accession>A0A3B0UVX4</accession>
<reference evidence="1" key="1">
    <citation type="submission" date="2018-06" db="EMBL/GenBank/DDBJ databases">
        <authorList>
            <person name="Zhirakovskaya E."/>
        </authorList>
    </citation>
    <scope>NUCLEOTIDE SEQUENCE</scope>
</reference>
<sequence length="65" mass="7423">MVEAEKAAFSFVQFKIPNFNYNEANHTGNDVKVGFNPSGEYDQSKGEFNLILSFLTQEKDNIIFE</sequence>
<feature type="non-terminal residue" evidence="1">
    <location>
        <position position="65"/>
    </location>
</feature>
<evidence type="ECO:0000313" key="1">
    <source>
        <dbReference type="EMBL" id="VAW28749.1"/>
    </source>
</evidence>
<dbReference type="AlphaFoldDB" id="A0A3B0UVX4"/>